<evidence type="ECO:0000256" key="6">
    <source>
        <dbReference type="PIRNR" id="PIRNR018267"/>
    </source>
</evidence>
<dbReference type="PIRSF" id="PIRSF018267">
    <property type="entry name" value="VSR_endonuc"/>
    <property type="match status" value="1"/>
</dbReference>
<dbReference type="NCBIfam" id="TIGR00632">
    <property type="entry name" value="vsr"/>
    <property type="match status" value="1"/>
</dbReference>
<dbReference type="EMBL" id="JAVDTI010000005">
    <property type="protein sequence ID" value="MDR6807525.1"/>
    <property type="molecule type" value="Genomic_DNA"/>
</dbReference>
<keyword evidence="8" id="KW-1185">Reference proteome</keyword>
<dbReference type="InterPro" id="IPR004603">
    <property type="entry name" value="DNA_mismatch_endonuc_vsr"/>
</dbReference>
<evidence type="ECO:0000256" key="2">
    <source>
        <dbReference type="ARBA" id="ARBA00022759"/>
    </source>
</evidence>
<dbReference type="Proteomes" id="UP001264980">
    <property type="component" value="Unassembled WGS sequence"/>
</dbReference>
<proteinExistence type="inferred from homology"/>
<dbReference type="InterPro" id="IPR011335">
    <property type="entry name" value="Restrct_endonuc-II-like"/>
</dbReference>
<dbReference type="CDD" id="cd00221">
    <property type="entry name" value="Vsr"/>
    <property type="match status" value="1"/>
</dbReference>
<organism evidence="7 8">
    <name type="scientific">Dyadobacter fermentans</name>
    <dbReference type="NCBI Taxonomy" id="94254"/>
    <lineage>
        <taxon>Bacteria</taxon>
        <taxon>Pseudomonadati</taxon>
        <taxon>Bacteroidota</taxon>
        <taxon>Cytophagia</taxon>
        <taxon>Cytophagales</taxon>
        <taxon>Spirosomataceae</taxon>
        <taxon>Dyadobacter</taxon>
    </lineage>
</organism>
<evidence type="ECO:0000313" key="7">
    <source>
        <dbReference type="EMBL" id="MDR6807525.1"/>
    </source>
</evidence>
<dbReference type="GO" id="GO:0004519">
    <property type="term" value="F:endonuclease activity"/>
    <property type="evidence" value="ECO:0007669"/>
    <property type="project" value="UniProtKB-KW"/>
</dbReference>
<dbReference type="Pfam" id="PF03852">
    <property type="entry name" value="Vsr"/>
    <property type="match status" value="1"/>
</dbReference>
<comment type="function">
    <text evidence="6">May nick specific sequences that contain T:G mispairs resulting from m5C-deamination.</text>
</comment>
<accession>A0ABU1R2B1</accession>
<keyword evidence="2 6" id="KW-0255">Endonuclease</keyword>
<keyword evidence="3 6" id="KW-0227">DNA damage</keyword>
<evidence type="ECO:0000256" key="4">
    <source>
        <dbReference type="ARBA" id="ARBA00022801"/>
    </source>
</evidence>
<evidence type="ECO:0000256" key="1">
    <source>
        <dbReference type="ARBA" id="ARBA00022722"/>
    </source>
</evidence>
<keyword evidence="1 6" id="KW-0540">Nuclease</keyword>
<dbReference type="EC" id="3.1.-.-" evidence="6"/>
<gene>
    <name evidence="7" type="ORF">J2W84_004579</name>
</gene>
<dbReference type="GO" id="GO:0016787">
    <property type="term" value="F:hydrolase activity"/>
    <property type="evidence" value="ECO:0007669"/>
    <property type="project" value="UniProtKB-KW"/>
</dbReference>
<sequence>MTDIHSREIRSFNMSRVRGKNTKPEMLVRKFMFANGLRYILHDKRLPGKPDLVFPKLKTVIFVNGCFWHGHKLCKYFSIPKTRSEWWTSKIESNITRDSVNQSALEQAGWKVLTIWECQLRIQHRDIFLNNLLREMNTP</sequence>
<evidence type="ECO:0000313" key="8">
    <source>
        <dbReference type="Proteomes" id="UP001264980"/>
    </source>
</evidence>
<reference evidence="7 8" key="1">
    <citation type="submission" date="2023-07" db="EMBL/GenBank/DDBJ databases">
        <title>Sorghum-associated microbial communities from plants grown in Nebraska, USA.</title>
        <authorList>
            <person name="Schachtman D."/>
        </authorList>
    </citation>
    <scope>NUCLEOTIDE SEQUENCE [LARGE SCALE GENOMIC DNA]</scope>
    <source>
        <strain evidence="7 8">BE57</strain>
    </source>
</reference>
<dbReference type="Gene3D" id="3.40.960.10">
    <property type="entry name" value="VSR Endonuclease"/>
    <property type="match status" value="1"/>
</dbReference>
<protein>
    <recommendedName>
        <fullName evidence="6">Very short patch repair endonuclease</fullName>
        <ecNumber evidence="6">3.1.-.-</ecNumber>
    </recommendedName>
</protein>
<comment type="caution">
    <text evidence="7">The sequence shown here is derived from an EMBL/GenBank/DDBJ whole genome shotgun (WGS) entry which is preliminary data.</text>
</comment>
<dbReference type="SUPFAM" id="SSF52980">
    <property type="entry name" value="Restriction endonuclease-like"/>
    <property type="match status" value="1"/>
</dbReference>
<comment type="similarity">
    <text evidence="6">Belongs to the vsr family.</text>
</comment>
<dbReference type="RefSeq" id="WP_309987987.1">
    <property type="nucleotide sequence ID" value="NZ_JAVDTI010000005.1"/>
</dbReference>
<keyword evidence="4 6" id="KW-0378">Hydrolase</keyword>
<evidence type="ECO:0000256" key="5">
    <source>
        <dbReference type="ARBA" id="ARBA00023204"/>
    </source>
</evidence>
<keyword evidence="5 6" id="KW-0234">DNA repair</keyword>
<name>A0ABU1R2B1_9BACT</name>
<evidence type="ECO:0000256" key="3">
    <source>
        <dbReference type="ARBA" id="ARBA00022763"/>
    </source>
</evidence>